<evidence type="ECO:0000256" key="3">
    <source>
        <dbReference type="SAM" id="MobiDB-lite"/>
    </source>
</evidence>
<dbReference type="InterPro" id="IPR036249">
    <property type="entry name" value="Thioredoxin-like_sf"/>
</dbReference>
<dbReference type="InterPro" id="IPR017937">
    <property type="entry name" value="Thioredoxin_CS"/>
</dbReference>
<dbReference type="SUPFAM" id="SSF52833">
    <property type="entry name" value="Thioredoxin-like"/>
    <property type="match status" value="2"/>
</dbReference>
<evidence type="ECO:0000259" key="4">
    <source>
        <dbReference type="PROSITE" id="PS51352"/>
    </source>
</evidence>
<dbReference type="PANTHER" id="PTHR45672">
    <property type="entry name" value="PROTEIN DISULFIDE-ISOMERASE C17H9.14C-RELATED"/>
    <property type="match status" value="1"/>
</dbReference>
<dbReference type="PROSITE" id="PS51352">
    <property type="entry name" value="THIOREDOXIN_2"/>
    <property type="match status" value="2"/>
</dbReference>
<feature type="domain" description="Thioredoxin" evidence="4">
    <location>
        <begin position="144"/>
        <end position="272"/>
    </location>
</feature>
<sequence length="396" mass="43883">MAAHSFFRLCVVEVNRGRHRPRWPPGLASLTLQSWAQPHARAGPAGLGAPARLAQAVPPALRCGHCQRLQPTWNDLGDKYNSMEDAKVYVAKVDCTADSEVCSAQGVRGYPTLKFFKPGQEAVKYQGPRDFQALEKWMLQTLSEEPPTPEPAVEPPRTPELKQGLYELSAGNFELHVAQGDHFIKFFAPWCGHCKALAPTWEQLALGLEHSETVKIGKVDCTQHYELCSGNQVRGYPTLLWFRDGKKELRGRRRGRRNLRQVLRAMVRALQGPGPDLGGPLQEGIPRLGGGHHRRGGLHCRTEPLQQVLGTRLSHTAAVPWRRKGRRAQREPRPGFLAPLRPASGEGRAVSPAGRCPSAAPCFPAVVTQRSECTKLVLSSLCVFLNQHTLQILKFL</sequence>
<dbReference type="Ensembl" id="ENSCHIT00010043415.1">
    <property type="protein sequence ID" value="ENSCHIP00010030834.1"/>
    <property type="gene ID" value="ENSCHIG00010022768.1"/>
</dbReference>
<feature type="region of interest" description="Disordered" evidence="3">
    <location>
        <begin position="320"/>
        <end position="344"/>
    </location>
</feature>
<accession>A0A8C2RMT0</accession>
<dbReference type="GO" id="GO:0003756">
    <property type="term" value="F:protein disulfide isomerase activity"/>
    <property type="evidence" value="ECO:0007669"/>
    <property type="project" value="TreeGrafter"/>
</dbReference>
<dbReference type="InterPro" id="IPR013766">
    <property type="entry name" value="Thioredoxin_domain"/>
</dbReference>
<dbReference type="PRINTS" id="PR00421">
    <property type="entry name" value="THIOREDOXIN"/>
</dbReference>
<dbReference type="PROSITE" id="PS00194">
    <property type="entry name" value="THIOREDOXIN_1"/>
    <property type="match status" value="1"/>
</dbReference>
<dbReference type="Pfam" id="PF00085">
    <property type="entry name" value="Thioredoxin"/>
    <property type="match status" value="2"/>
</dbReference>
<evidence type="ECO:0000256" key="2">
    <source>
        <dbReference type="ARBA" id="ARBA00022729"/>
    </source>
</evidence>
<name>A0A8C2RMT0_CAPHI</name>
<dbReference type="PANTHER" id="PTHR45672:SF3">
    <property type="entry name" value="THIOREDOXIN DOMAIN-CONTAINING PROTEIN 5"/>
    <property type="match status" value="1"/>
</dbReference>
<evidence type="ECO:0000256" key="1">
    <source>
        <dbReference type="ARBA" id="ARBA00006347"/>
    </source>
</evidence>
<dbReference type="FunFam" id="3.40.30.10:FF:000282">
    <property type="entry name" value="thioredoxin domain-containing protein 5"/>
    <property type="match status" value="1"/>
</dbReference>
<protein>
    <recommendedName>
        <fullName evidence="4">Thioredoxin domain-containing protein</fullName>
    </recommendedName>
</protein>
<dbReference type="GO" id="GO:0006457">
    <property type="term" value="P:protein folding"/>
    <property type="evidence" value="ECO:0007669"/>
    <property type="project" value="TreeGrafter"/>
</dbReference>
<dbReference type="AlphaFoldDB" id="A0A8C2RMT0"/>
<organism evidence="5">
    <name type="scientific">Capra hircus</name>
    <name type="common">Goat</name>
    <dbReference type="NCBI Taxonomy" id="9925"/>
    <lineage>
        <taxon>Eukaryota</taxon>
        <taxon>Metazoa</taxon>
        <taxon>Chordata</taxon>
        <taxon>Craniata</taxon>
        <taxon>Vertebrata</taxon>
        <taxon>Euteleostomi</taxon>
        <taxon>Mammalia</taxon>
        <taxon>Eutheria</taxon>
        <taxon>Laurasiatheria</taxon>
        <taxon>Artiodactyla</taxon>
        <taxon>Ruminantia</taxon>
        <taxon>Pecora</taxon>
        <taxon>Bovidae</taxon>
        <taxon>Caprinae</taxon>
        <taxon>Capra</taxon>
    </lineage>
</organism>
<reference evidence="5" key="2">
    <citation type="submission" date="2025-08" db="UniProtKB">
        <authorList>
            <consortium name="Ensembl"/>
        </authorList>
    </citation>
    <scope>IDENTIFICATION</scope>
</reference>
<reference evidence="5" key="1">
    <citation type="submission" date="2019-03" db="EMBL/GenBank/DDBJ databases">
        <title>Genome sequencing and reference-guided assembly of Black Bengal Goat (Capra hircus).</title>
        <authorList>
            <person name="Siddiki A.Z."/>
            <person name="Baten A."/>
            <person name="Billah M."/>
            <person name="Alam M.A.U."/>
            <person name="Shawrob K.S.M."/>
            <person name="Saha S."/>
            <person name="Chowdhury M."/>
            <person name="Rahman A.H."/>
            <person name="Stear M."/>
            <person name="Miah G."/>
            <person name="Das G.B."/>
            <person name="Hossain M.M."/>
            <person name="Kumkum M."/>
            <person name="Islam M.S."/>
            <person name="Mollah A.M."/>
            <person name="Ahsan A."/>
            <person name="Tusar F."/>
            <person name="Khan M.K.I."/>
        </authorList>
    </citation>
    <scope>NUCLEOTIDE SEQUENCE [LARGE SCALE GENOMIC DNA]</scope>
</reference>
<dbReference type="InterPro" id="IPR051063">
    <property type="entry name" value="PDI"/>
</dbReference>
<proteinExistence type="inferred from homology"/>
<feature type="domain" description="Thioredoxin" evidence="4">
    <location>
        <begin position="1"/>
        <end position="143"/>
    </location>
</feature>
<comment type="similarity">
    <text evidence="1">Belongs to the protein disulfide isomerase family.</text>
</comment>
<evidence type="ECO:0000313" key="5">
    <source>
        <dbReference type="Ensembl" id="ENSCHIP00010030834.1"/>
    </source>
</evidence>
<dbReference type="GO" id="GO:0005783">
    <property type="term" value="C:endoplasmic reticulum"/>
    <property type="evidence" value="ECO:0007669"/>
    <property type="project" value="TreeGrafter"/>
</dbReference>
<keyword evidence="2" id="KW-0732">Signal</keyword>
<dbReference type="Gene3D" id="3.40.30.10">
    <property type="entry name" value="Glutaredoxin"/>
    <property type="match status" value="2"/>
</dbReference>